<dbReference type="EMBL" id="CP062310">
    <property type="protein sequence ID" value="QOJ78303.1"/>
    <property type="molecule type" value="Genomic_DNA"/>
</dbReference>
<organism evidence="1 2">
    <name type="scientific">Infirmifilum lucidum</name>
    <dbReference type="NCBI Taxonomy" id="2776706"/>
    <lineage>
        <taxon>Archaea</taxon>
        <taxon>Thermoproteota</taxon>
        <taxon>Thermoprotei</taxon>
        <taxon>Thermofilales</taxon>
        <taxon>Thermofilaceae</taxon>
        <taxon>Infirmifilum</taxon>
    </lineage>
</organism>
<dbReference type="AlphaFoldDB" id="A0A7L9FH17"/>
<accession>A0A7L9FH17</accession>
<protein>
    <submittedName>
        <fullName evidence="1">Uncharacterized protein</fullName>
    </submittedName>
</protein>
<reference evidence="1 2" key="1">
    <citation type="submission" date="2020-10" db="EMBL/GenBank/DDBJ databases">
        <title>Thermofilum lucidum 3507LT sp. nov. a novel member of Thermofilaceae family isolated from Chile hot spring, and proposal of description order Thermofilales.</title>
        <authorList>
            <person name="Zayulina K.S."/>
            <person name="Elcheninov A.G."/>
            <person name="Toshchakov S.V."/>
            <person name="Kublanov I.V."/>
        </authorList>
    </citation>
    <scope>NUCLEOTIDE SEQUENCE [LARGE SCALE GENOMIC DNA]</scope>
    <source>
        <strain evidence="1 2">3507LT</strain>
    </source>
</reference>
<dbReference type="Proteomes" id="UP000594121">
    <property type="component" value="Chromosome"/>
</dbReference>
<sequence length="98" mass="11188">MLAVEDGIPNWALMEEEILVVEDEKNVYFNFPYSLYKKTIEKELARLSPTVKVKDDPLGGKRALIILDKQAGSEVKAWLSLAMKQLGNKYFVTELEII</sequence>
<name>A0A7L9FH17_9CREN</name>
<dbReference type="GeneID" id="59149415"/>
<keyword evidence="2" id="KW-1185">Reference proteome</keyword>
<evidence type="ECO:0000313" key="1">
    <source>
        <dbReference type="EMBL" id="QOJ78303.1"/>
    </source>
</evidence>
<proteinExistence type="predicted"/>
<dbReference type="InParanoid" id="A0A7L9FH17"/>
<gene>
    <name evidence="1" type="ORF">IG193_05925</name>
</gene>
<evidence type="ECO:0000313" key="2">
    <source>
        <dbReference type="Proteomes" id="UP000594121"/>
    </source>
</evidence>
<dbReference type="RefSeq" id="WP_192818275.1">
    <property type="nucleotide sequence ID" value="NZ_CP062310.1"/>
</dbReference>
<dbReference type="KEGG" id="thel:IG193_05925"/>